<name>A0A4S1CGH8_9BACT</name>
<dbReference type="RefSeq" id="WP_135870163.1">
    <property type="nucleotide sequence ID" value="NZ_SRSC01000002.1"/>
</dbReference>
<organism evidence="1 2">
    <name type="scientific">Geomonas terrae</name>
    <dbReference type="NCBI Taxonomy" id="2562681"/>
    <lineage>
        <taxon>Bacteria</taxon>
        <taxon>Pseudomonadati</taxon>
        <taxon>Thermodesulfobacteriota</taxon>
        <taxon>Desulfuromonadia</taxon>
        <taxon>Geobacterales</taxon>
        <taxon>Geobacteraceae</taxon>
        <taxon>Geomonas</taxon>
    </lineage>
</organism>
<gene>
    <name evidence="1" type="ORF">E4633_10345</name>
</gene>
<keyword evidence="2" id="KW-1185">Reference proteome</keyword>
<proteinExistence type="predicted"/>
<dbReference type="EMBL" id="SRSC01000002">
    <property type="protein sequence ID" value="TGU72688.1"/>
    <property type="molecule type" value="Genomic_DNA"/>
</dbReference>
<accession>A0A4S1CGH8</accession>
<sequence length="92" mass="10730">MHDIGRQIMLRLREALPYARVYWEREPGGDGLRGSAISAELEKRKFTMQFDGPPKEECPEVLEPALVEQVVDDFVDFFARSIYPKEKFTRII</sequence>
<protein>
    <submittedName>
        <fullName evidence="1">Uncharacterized protein</fullName>
    </submittedName>
</protein>
<dbReference type="Proteomes" id="UP000306416">
    <property type="component" value="Unassembled WGS sequence"/>
</dbReference>
<evidence type="ECO:0000313" key="2">
    <source>
        <dbReference type="Proteomes" id="UP000306416"/>
    </source>
</evidence>
<reference evidence="1 2" key="1">
    <citation type="submission" date="2019-04" db="EMBL/GenBank/DDBJ databases">
        <title>Geobacter oryzae sp. nov., ferric-reducing bacteria isolated from paddy soil.</title>
        <authorList>
            <person name="Xu Z."/>
            <person name="Masuda Y."/>
            <person name="Itoh H."/>
            <person name="Senoo K."/>
        </authorList>
    </citation>
    <scope>NUCLEOTIDE SEQUENCE [LARGE SCALE GENOMIC DNA]</scope>
    <source>
        <strain evidence="1 2">Red111</strain>
    </source>
</reference>
<comment type="caution">
    <text evidence="1">The sequence shown here is derived from an EMBL/GenBank/DDBJ whole genome shotgun (WGS) entry which is preliminary data.</text>
</comment>
<dbReference type="AlphaFoldDB" id="A0A4S1CGH8"/>
<evidence type="ECO:0000313" key="1">
    <source>
        <dbReference type="EMBL" id="TGU72688.1"/>
    </source>
</evidence>